<evidence type="ECO:0000256" key="1">
    <source>
        <dbReference type="SAM" id="MobiDB-lite"/>
    </source>
</evidence>
<organism evidence="2">
    <name type="scientific">bioreactor metagenome</name>
    <dbReference type="NCBI Taxonomy" id="1076179"/>
    <lineage>
        <taxon>unclassified sequences</taxon>
        <taxon>metagenomes</taxon>
        <taxon>ecological metagenomes</taxon>
    </lineage>
</organism>
<dbReference type="AlphaFoldDB" id="A0A644UY64"/>
<protein>
    <submittedName>
        <fullName evidence="2">Uncharacterized protein</fullName>
    </submittedName>
</protein>
<accession>A0A644UY64</accession>
<reference evidence="2" key="1">
    <citation type="submission" date="2019-08" db="EMBL/GenBank/DDBJ databases">
        <authorList>
            <person name="Kucharzyk K."/>
            <person name="Murdoch R.W."/>
            <person name="Higgins S."/>
            <person name="Loffler F."/>
        </authorList>
    </citation>
    <scope>NUCLEOTIDE SEQUENCE</scope>
</reference>
<comment type="caution">
    <text evidence="2">The sequence shown here is derived from an EMBL/GenBank/DDBJ whole genome shotgun (WGS) entry which is preliminary data.</text>
</comment>
<feature type="region of interest" description="Disordered" evidence="1">
    <location>
        <begin position="172"/>
        <end position="207"/>
    </location>
</feature>
<evidence type="ECO:0000313" key="2">
    <source>
        <dbReference type="EMBL" id="MPL83874.1"/>
    </source>
</evidence>
<feature type="region of interest" description="Disordered" evidence="1">
    <location>
        <begin position="1"/>
        <end position="28"/>
    </location>
</feature>
<dbReference type="EMBL" id="VSSQ01000182">
    <property type="protein sequence ID" value="MPL83874.1"/>
    <property type="molecule type" value="Genomic_DNA"/>
</dbReference>
<proteinExistence type="predicted"/>
<sequence>MRGREGGQRGAGPRHGGNARKVIEAHPPAGRVVKLGDQRAVSHARGVAMAELPGEARMVEHPLEGGKARLDVVAVPACPRLGAGQPLDPGQNAKVRDRMHLAGKREGQGADMGARLLALGQERRGGAGLLEIFEDRERLRQQMAIDRQRRHQPLRIDPQMGGGALCAGDQIDQHPGEGHALQPERDPHPVRGRGPPVVVENDIGDRDLHRHRQAFAGVIRPVQGPKPMR</sequence>
<name>A0A644UY64_9ZZZZ</name>
<feature type="compositionally biased region" description="Basic and acidic residues" evidence="1">
    <location>
        <begin position="172"/>
        <end position="189"/>
    </location>
</feature>
<gene>
    <name evidence="2" type="ORF">SDC9_29833</name>
</gene>